<proteinExistence type="predicted"/>
<dbReference type="Proteomes" id="UP000323506">
    <property type="component" value="Chromosome A11"/>
</dbReference>
<evidence type="ECO:0000313" key="3">
    <source>
        <dbReference type="Proteomes" id="UP000323506"/>
    </source>
</evidence>
<name>A0A5D2EN05_GOSDA</name>
<gene>
    <name evidence="2" type="ORF">ES288_A11G192800v1</name>
</gene>
<keyword evidence="1" id="KW-0472">Membrane</keyword>
<evidence type="ECO:0000256" key="1">
    <source>
        <dbReference type="SAM" id="Phobius"/>
    </source>
</evidence>
<dbReference type="EMBL" id="CM017698">
    <property type="protein sequence ID" value="TYG94499.1"/>
    <property type="molecule type" value="Genomic_DNA"/>
</dbReference>
<protein>
    <submittedName>
        <fullName evidence="2">Uncharacterized protein</fullName>
    </submittedName>
</protein>
<sequence>MSSLCPFSHLLLLYSSFVPSLMTLQVFAYFVSTLYPLPPPEYLQTHQRAPPYLSSNHHHLSSPNKLLKINHWKLVASTKTPYKIEMAVQEKDFPLHLQP</sequence>
<keyword evidence="1" id="KW-0812">Transmembrane</keyword>
<reference evidence="2 3" key="1">
    <citation type="submission" date="2019-06" db="EMBL/GenBank/DDBJ databases">
        <title>WGS assembly of Gossypium darwinii.</title>
        <authorList>
            <person name="Chen Z.J."/>
            <person name="Sreedasyam A."/>
            <person name="Ando A."/>
            <person name="Song Q."/>
            <person name="De L."/>
            <person name="Hulse-Kemp A."/>
            <person name="Ding M."/>
            <person name="Ye W."/>
            <person name="Kirkbride R."/>
            <person name="Jenkins J."/>
            <person name="Plott C."/>
            <person name="Lovell J."/>
            <person name="Lin Y.-M."/>
            <person name="Vaughn R."/>
            <person name="Liu B."/>
            <person name="Li W."/>
            <person name="Simpson S."/>
            <person name="Scheffler B."/>
            <person name="Saski C."/>
            <person name="Grover C."/>
            <person name="Hu G."/>
            <person name="Conover J."/>
            <person name="Carlson J."/>
            <person name="Shu S."/>
            <person name="Boston L."/>
            <person name="Williams M."/>
            <person name="Peterson D."/>
            <person name="Mcgee K."/>
            <person name="Jones D."/>
            <person name="Wendel J."/>
            <person name="Stelly D."/>
            <person name="Grimwood J."/>
            <person name="Schmutz J."/>
        </authorList>
    </citation>
    <scope>NUCLEOTIDE SEQUENCE [LARGE SCALE GENOMIC DNA]</scope>
    <source>
        <strain evidence="2">1808015.09</strain>
    </source>
</reference>
<feature type="transmembrane region" description="Helical" evidence="1">
    <location>
        <begin position="12"/>
        <end position="31"/>
    </location>
</feature>
<accession>A0A5D2EN05</accession>
<evidence type="ECO:0000313" key="2">
    <source>
        <dbReference type="EMBL" id="TYG94499.1"/>
    </source>
</evidence>
<keyword evidence="1" id="KW-1133">Transmembrane helix</keyword>
<keyword evidence="3" id="KW-1185">Reference proteome</keyword>
<organism evidence="2 3">
    <name type="scientific">Gossypium darwinii</name>
    <name type="common">Darwin's cotton</name>
    <name type="synonym">Gossypium barbadense var. darwinii</name>
    <dbReference type="NCBI Taxonomy" id="34276"/>
    <lineage>
        <taxon>Eukaryota</taxon>
        <taxon>Viridiplantae</taxon>
        <taxon>Streptophyta</taxon>
        <taxon>Embryophyta</taxon>
        <taxon>Tracheophyta</taxon>
        <taxon>Spermatophyta</taxon>
        <taxon>Magnoliopsida</taxon>
        <taxon>eudicotyledons</taxon>
        <taxon>Gunneridae</taxon>
        <taxon>Pentapetalae</taxon>
        <taxon>rosids</taxon>
        <taxon>malvids</taxon>
        <taxon>Malvales</taxon>
        <taxon>Malvaceae</taxon>
        <taxon>Malvoideae</taxon>
        <taxon>Gossypium</taxon>
    </lineage>
</organism>
<dbReference type="AlphaFoldDB" id="A0A5D2EN05"/>